<evidence type="ECO:0000313" key="6">
    <source>
        <dbReference type="EMBL" id="CAI8005669.1"/>
    </source>
</evidence>
<name>A0AA35R6G8_GEOBA</name>
<reference evidence="6" key="1">
    <citation type="submission" date="2023-03" db="EMBL/GenBank/DDBJ databases">
        <authorList>
            <person name="Steffen K."/>
            <person name="Cardenas P."/>
        </authorList>
    </citation>
    <scope>NUCLEOTIDE SEQUENCE</scope>
</reference>
<evidence type="ECO:0000256" key="1">
    <source>
        <dbReference type="ARBA" id="ARBA00022475"/>
    </source>
</evidence>
<comment type="caution">
    <text evidence="6">The sequence shown here is derived from an EMBL/GenBank/DDBJ whole genome shotgun (WGS) entry which is preliminary data.</text>
</comment>
<sequence>MRDTFYTAIDIGTSKVTVLISRVGSEGDLKVFGTGVVPSEGIQKGRVEHIEDARASVRAAMSEAQRYIGETGLSGVYVSVSGSHIRSTNRREVLDNEAAAEDISPRMLDDMLRGSFPKVDEGQQILHVIPMGYTVDGLSGVRNPLGLAGKKIEVDSHVVMGDSVVLQNSIKAVETKDVFVKSLVLQGIASAEATLTGDEREMGVVMLDIGAGTTDLVVYRQGSPWFSDVLPVGAQSLTRDLAAALGSSMHVAEDLKINQGSVYPDHVPDNDTVEIPDMKDHWQRPIPRRALAEPLNARMTEILKMALTRMRQAGMQDWPIGGMVLTGGGAQMLGLPELVEEIVGGPVRVGYPYGISGLPAELRKPTFSAAVGLLVWGIKHQDSVHEMNHSVPKETKTRRWRFRAPMRRRAGTQA</sequence>
<dbReference type="CDD" id="cd24048">
    <property type="entry name" value="ASKHA_NBD_FtsA"/>
    <property type="match status" value="1"/>
</dbReference>
<protein>
    <submittedName>
        <fullName evidence="6">Cell division protein FtsA</fullName>
    </submittedName>
</protein>
<keyword evidence="2 6" id="KW-0132">Cell division</keyword>
<proteinExistence type="inferred from homology"/>
<organism evidence="6 7">
    <name type="scientific">Geodia barretti</name>
    <name type="common">Barrett's horny sponge</name>
    <dbReference type="NCBI Taxonomy" id="519541"/>
    <lineage>
        <taxon>Eukaryota</taxon>
        <taxon>Metazoa</taxon>
        <taxon>Porifera</taxon>
        <taxon>Demospongiae</taxon>
        <taxon>Heteroscleromorpha</taxon>
        <taxon>Tetractinellida</taxon>
        <taxon>Astrophorina</taxon>
        <taxon>Geodiidae</taxon>
        <taxon>Geodia</taxon>
    </lineage>
</organism>
<evidence type="ECO:0000259" key="5">
    <source>
        <dbReference type="SMART" id="SM00842"/>
    </source>
</evidence>
<dbReference type="InterPro" id="IPR003494">
    <property type="entry name" value="SHS2_FtsA"/>
</dbReference>
<dbReference type="PIRSF" id="PIRSF003101">
    <property type="entry name" value="FtsA"/>
    <property type="match status" value="1"/>
</dbReference>
<evidence type="ECO:0000256" key="3">
    <source>
        <dbReference type="ARBA" id="ARBA00023136"/>
    </source>
</evidence>
<dbReference type="SUPFAM" id="SSF53067">
    <property type="entry name" value="Actin-like ATPase domain"/>
    <property type="match status" value="2"/>
</dbReference>
<dbReference type="HAMAP" id="MF_02033">
    <property type="entry name" value="FtsA"/>
    <property type="match status" value="1"/>
</dbReference>
<dbReference type="Proteomes" id="UP001174909">
    <property type="component" value="Unassembled WGS sequence"/>
</dbReference>
<evidence type="ECO:0000256" key="4">
    <source>
        <dbReference type="ARBA" id="ARBA00023306"/>
    </source>
</evidence>
<gene>
    <name evidence="6" type="ORF">GBAR_LOCUS4354</name>
</gene>
<dbReference type="Pfam" id="PF02491">
    <property type="entry name" value="SHS2_FTSA"/>
    <property type="match status" value="1"/>
</dbReference>
<accession>A0AA35R6G8</accession>
<dbReference type="AlphaFoldDB" id="A0AA35R6G8"/>
<dbReference type="Gene3D" id="3.30.1490.110">
    <property type="match status" value="1"/>
</dbReference>
<evidence type="ECO:0000313" key="7">
    <source>
        <dbReference type="Proteomes" id="UP001174909"/>
    </source>
</evidence>
<keyword evidence="4" id="KW-0131">Cell cycle</keyword>
<dbReference type="PANTHER" id="PTHR32432:SF4">
    <property type="entry name" value="CELL DIVISION PROTEIN FTSA"/>
    <property type="match status" value="1"/>
</dbReference>
<evidence type="ECO:0000256" key="2">
    <source>
        <dbReference type="ARBA" id="ARBA00022618"/>
    </source>
</evidence>
<dbReference type="PANTHER" id="PTHR32432">
    <property type="entry name" value="CELL DIVISION PROTEIN FTSA-RELATED"/>
    <property type="match status" value="1"/>
</dbReference>
<dbReference type="InterPro" id="IPR020823">
    <property type="entry name" value="Cell_div_FtsA"/>
</dbReference>
<dbReference type="NCBIfam" id="TIGR01174">
    <property type="entry name" value="ftsA"/>
    <property type="match status" value="1"/>
</dbReference>
<dbReference type="SMART" id="SM00842">
    <property type="entry name" value="FtsA"/>
    <property type="match status" value="1"/>
</dbReference>
<keyword evidence="3" id="KW-0472">Membrane</keyword>
<keyword evidence="1" id="KW-1003">Cell membrane</keyword>
<dbReference type="GO" id="GO:0009898">
    <property type="term" value="C:cytoplasmic side of plasma membrane"/>
    <property type="evidence" value="ECO:0007669"/>
    <property type="project" value="TreeGrafter"/>
</dbReference>
<dbReference type="GO" id="GO:0051301">
    <property type="term" value="P:cell division"/>
    <property type="evidence" value="ECO:0007669"/>
    <property type="project" value="UniProtKB-KW"/>
</dbReference>
<keyword evidence="7" id="KW-1185">Reference proteome</keyword>
<dbReference type="InterPro" id="IPR050696">
    <property type="entry name" value="FtsA/MreB"/>
</dbReference>
<feature type="domain" description="SHS2" evidence="5">
    <location>
        <begin position="6"/>
        <end position="194"/>
    </location>
</feature>
<dbReference type="InterPro" id="IPR043129">
    <property type="entry name" value="ATPase_NBD"/>
</dbReference>
<dbReference type="Gene3D" id="3.30.420.40">
    <property type="match status" value="1"/>
</dbReference>
<dbReference type="EMBL" id="CASHTH010000626">
    <property type="protein sequence ID" value="CAI8005669.1"/>
    <property type="molecule type" value="Genomic_DNA"/>
</dbReference>
<dbReference type="Pfam" id="PF14450">
    <property type="entry name" value="FtsA"/>
    <property type="match status" value="1"/>
</dbReference>
<dbReference type="GO" id="GO:0032153">
    <property type="term" value="C:cell division site"/>
    <property type="evidence" value="ECO:0007669"/>
    <property type="project" value="TreeGrafter"/>
</dbReference>